<dbReference type="Proteomes" id="UP000324585">
    <property type="component" value="Unassembled WGS sequence"/>
</dbReference>
<dbReference type="AlphaFoldDB" id="A0A5J4YIK3"/>
<reference evidence="3" key="1">
    <citation type="journal article" date="2019" name="Nat. Commun.">
        <title>Expansion of phycobilisome linker gene families in mesophilic red algae.</title>
        <authorList>
            <person name="Lee J."/>
            <person name="Kim D."/>
            <person name="Bhattacharya D."/>
            <person name="Yoon H.S."/>
        </authorList>
    </citation>
    <scope>NUCLEOTIDE SEQUENCE [LARGE SCALE GENOMIC DNA]</scope>
    <source>
        <strain evidence="3">CCMP 1328</strain>
    </source>
</reference>
<name>A0A5J4YIK3_PORPP</name>
<keyword evidence="1" id="KW-0472">Membrane</keyword>
<feature type="transmembrane region" description="Helical" evidence="1">
    <location>
        <begin position="12"/>
        <end position="32"/>
    </location>
</feature>
<comment type="caution">
    <text evidence="2">The sequence shown here is derived from an EMBL/GenBank/DDBJ whole genome shotgun (WGS) entry which is preliminary data.</text>
</comment>
<keyword evidence="1" id="KW-0812">Transmembrane</keyword>
<dbReference type="EMBL" id="VRMN01000036">
    <property type="protein sequence ID" value="KAA8490287.1"/>
    <property type="molecule type" value="Genomic_DNA"/>
</dbReference>
<organism evidence="2 3">
    <name type="scientific">Porphyridium purpureum</name>
    <name type="common">Red alga</name>
    <name type="synonym">Porphyridium cruentum</name>
    <dbReference type="NCBI Taxonomy" id="35688"/>
    <lineage>
        <taxon>Eukaryota</taxon>
        <taxon>Rhodophyta</taxon>
        <taxon>Bangiophyceae</taxon>
        <taxon>Porphyridiales</taxon>
        <taxon>Porphyridiaceae</taxon>
        <taxon>Porphyridium</taxon>
    </lineage>
</organism>
<sequence length="211" mass="22568">MAKQRRKQTGTDTALFVAATLLMSTGVTLWILELTGFSALNTLFPAGTVLAHRSFADALWQALHELKVDSVLVVKAIGFCSFALAFGLCATLLVVAVIKASEMDLDIEMQPAGVKAGSITTTGLSRLRAVDLQVVQLVMAQMVASYASCLAVNMAHCATTVADSLHPLNAAGVLLSSPRRNRRSRKSVHFTLPLVLQDEYESPASTFCESV</sequence>
<keyword evidence="3" id="KW-1185">Reference proteome</keyword>
<feature type="transmembrane region" description="Helical" evidence="1">
    <location>
        <begin position="76"/>
        <end position="98"/>
    </location>
</feature>
<accession>A0A5J4YIK3</accession>
<proteinExistence type="predicted"/>
<protein>
    <submittedName>
        <fullName evidence="2">Uncharacterized protein</fullName>
    </submittedName>
</protein>
<evidence type="ECO:0000313" key="2">
    <source>
        <dbReference type="EMBL" id="KAA8490287.1"/>
    </source>
</evidence>
<evidence type="ECO:0000256" key="1">
    <source>
        <dbReference type="SAM" id="Phobius"/>
    </source>
</evidence>
<gene>
    <name evidence="2" type="ORF">FVE85_9435</name>
</gene>
<evidence type="ECO:0000313" key="3">
    <source>
        <dbReference type="Proteomes" id="UP000324585"/>
    </source>
</evidence>
<keyword evidence="1" id="KW-1133">Transmembrane helix</keyword>